<dbReference type="Proteomes" id="UP000051296">
    <property type="component" value="Unassembled WGS sequence"/>
</dbReference>
<dbReference type="InParanoid" id="A0A0R2FZP9"/>
<gene>
    <name evidence="4" type="ORF">IV68_GL000957</name>
</gene>
<dbReference type="InterPro" id="IPR003675">
    <property type="entry name" value="Rce1/LyrA-like_dom"/>
</dbReference>
<proteinExistence type="inferred from homology"/>
<feature type="transmembrane region" description="Helical" evidence="2">
    <location>
        <begin position="49"/>
        <end position="72"/>
    </location>
</feature>
<dbReference type="PANTHER" id="PTHR36435">
    <property type="entry name" value="SLR1288 PROTEIN"/>
    <property type="match status" value="1"/>
</dbReference>
<accession>A0A0R2FZP9</accession>
<dbReference type="PATRIC" id="fig|1123500.6.peg.962"/>
<feature type="transmembrane region" description="Helical" evidence="2">
    <location>
        <begin position="12"/>
        <end position="29"/>
    </location>
</feature>
<feature type="transmembrane region" description="Helical" evidence="2">
    <location>
        <begin position="93"/>
        <end position="117"/>
    </location>
</feature>
<keyword evidence="2" id="KW-0472">Membrane</keyword>
<feature type="transmembrane region" description="Helical" evidence="2">
    <location>
        <begin position="137"/>
        <end position="159"/>
    </location>
</feature>
<dbReference type="GO" id="GO:0006508">
    <property type="term" value="P:proteolysis"/>
    <property type="evidence" value="ECO:0007669"/>
    <property type="project" value="UniProtKB-KW"/>
</dbReference>
<sequence>MKNEHDDWLTGSMWVLLGIILDFGLQLLVTSSSQGLAILFGQPKEGILATSLMVLITLILTAAVVYLLTYAVRFRSPKLGWHPWRRDKVRLAVLGYPLLLVATMLIKLFQLFFTGGIATADNELNLRQLMAAGPYDFLFVFILAVGVAPLVEELIFRGVVLNYFFKQSQHYWLNIGLSAILFGFFHVFQAFNFFDFLQYATMGAILATVYKRTRQLQYAVLLHAINNTVAMVVSLITINPFGW</sequence>
<dbReference type="RefSeq" id="WP_051125793.1">
    <property type="nucleotide sequence ID" value="NZ_ATUU01000003.1"/>
</dbReference>
<dbReference type="GO" id="GO:0004175">
    <property type="term" value="F:endopeptidase activity"/>
    <property type="evidence" value="ECO:0007669"/>
    <property type="project" value="UniProtKB-ARBA"/>
</dbReference>
<evidence type="ECO:0000256" key="1">
    <source>
        <dbReference type="ARBA" id="ARBA00009067"/>
    </source>
</evidence>
<dbReference type="AlphaFoldDB" id="A0A0R2FZP9"/>
<dbReference type="GO" id="GO:0080120">
    <property type="term" value="P:CAAX-box protein maturation"/>
    <property type="evidence" value="ECO:0007669"/>
    <property type="project" value="UniProtKB-ARBA"/>
</dbReference>
<dbReference type="PANTHER" id="PTHR36435:SF1">
    <property type="entry name" value="CAAX AMINO TERMINAL PROTEASE FAMILY PROTEIN"/>
    <property type="match status" value="1"/>
</dbReference>
<dbReference type="EMBL" id="JQAX01000003">
    <property type="protein sequence ID" value="KRN31701.1"/>
    <property type="molecule type" value="Genomic_DNA"/>
</dbReference>
<keyword evidence="4" id="KW-0378">Hydrolase</keyword>
<reference evidence="4 5" key="1">
    <citation type="journal article" date="2015" name="Genome Announc.">
        <title>Expanding the biotechnology potential of lactobacilli through comparative genomics of 213 strains and associated genera.</title>
        <authorList>
            <person name="Sun Z."/>
            <person name="Harris H.M."/>
            <person name="McCann A."/>
            <person name="Guo C."/>
            <person name="Argimon S."/>
            <person name="Zhang W."/>
            <person name="Yang X."/>
            <person name="Jeffery I.B."/>
            <person name="Cooney J.C."/>
            <person name="Kagawa T.F."/>
            <person name="Liu W."/>
            <person name="Song Y."/>
            <person name="Salvetti E."/>
            <person name="Wrobel A."/>
            <person name="Rasinkangas P."/>
            <person name="Parkhill J."/>
            <person name="Rea M.C."/>
            <person name="O'Sullivan O."/>
            <person name="Ritari J."/>
            <person name="Douillard F.P."/>
            <person name="Paul Ross R."/>
            <person name="Yang R."/>
            <person name="Briner A.E."/>
            <person name="Felis G.E."/>
            <person name="de Vos W.M."/>
            <person name="Barrangou R."/>
            <person name="Klaenhammer T.R."/>
            <person name="Caufield P.W."/>
            <person name="Cui Y."/>
            <person name="Zhang H."/>
            <person name="O'Toole P.W."/>
        </authorList>
    </citation>
    <scope>NUCLEOTIDE SEQUENCE [LARGE SCALE GENOMIC DNA]</scope>
    <source>
        <strain evidence="4 5">DSM 20190</strain>
    </source>
</reference>
<keyword evidence="5" id="KW-1185">Reference proteome</keyword>
<keyword evidence="2" id="KW-1133">Transmembrane helix</keyword>
<evidence type="ECO:0000259" key="3">
    <source>
        <dbReference type="Pfam" id="PF02517"/>
    </source>
</evidence>
<keyword evidence="4" id="KW-0645">Protease</keyword>
<name>A0A0R2FZP9_9LACO</name>
<feature type="transmembrane region" description="Helical" evidence="2">
    <location>
        <begin position="220"/>
        <end position="241"/>
    </location>
</feature>
<evidence type="ECO:0000313" key="4">
    <source>
        <dbReference type="EMBL" id="KRN31701.1"/>
    </source>
</evidence>
<dbReference type="STRING" id="1123500.GCA_000420365_01040"/>
<comment type="caution">
    <text evidence="4">The sequence shown here is derived from an EMBL/GenBank/DDBJ whole genome shotgun (WGS) entry which is preliminary data.</text>
</comment>
<evidence type="ECO:0000256" key="2">
    <source>
        <dbReference type="SAM" id="Phobius"/>
    </source>
</evidence>
<feature type="domain" description="CAAX prenyl protease 2/Lysostaphin resistance protein A-like" evidence="3">
    <location>
        <begin position="137"/>
        <end position="229"/>
    </location>
</feature>
<dbReference type="InterPro" id="IPR052710">
    <property type="entry name" value="CAAX_protease"/>
</dbReference>
<protein>
    <submittedName>
        <fullName evidence="4">Metal-dependent membrane protease</fullName>
    </submittedName>
</protein>
<keyword evidence="2" id="KW-0812">Transmembrane</keyword>
<organism evidence="4 5">
    <name type="scientific">Weissella halotolerans DSM 20190</name>
    <dbReference type="NCBI Taxonomy" id="1123500"/>
    <lineage>
        <taxon>Bacteria</taxon>
        <taxon>Bacillati</taxon>
        <taxon>Bacillota</taxon>
        <taxon>Bacilli</taxon>
        <taxon>Lactobacillales</taxon>
        <taxon>Lactobacillaceae</taxon>
        <taxon>Weissella</taxon>
    </lineage>
</organism>
<dbReference type="Pfam" id="PF02517">
    <property type="entry name" value="Rce1-like"/>
    <property type="match status" value="1"/>
</dbReference>
<dbReference type="FunCoup" id="A0A0R2FZP9">
    <property type="interactions" value="17"/>
</dbReference>
<comment type="similarity">
    <text evidence="1">Belongs to the UPF0177 family.</text>
</comment>
<dbReference type="eggNOG" id="COG1266">
    <property type="taxonomic scope" value="Bacteria"/>
</dbReference>
<feature type="transmembrane region" description="Helical" evidence="2">
    <location>
        <begin position="171"/>
        <end position="190"/>
    </location>
</feature>
<evidence type="ECO:0000313" key="5">
    <source>
        <dbReference type="Proteomes" id="UP000051296"/>
    </source>
</evidence>